<evidence type="ECO:0000256" key="3">
    <source>
        <dbReference type="ARBA" id="ARBA00022473"/>
    </source>
</evidence>
<dbReference type="AlphaFoldDB" id="A0A8C7KNH8"/>
<feature type="region of interest" description="Disordered" evidence="11">
    <location>
        <begin position="329"/>
        <end position="369"/>
    </location>
</feature>
<dbReference type="SMART" id="SM00204">
    <property type="entry name" value="TGFB"/>
    <property type="match status" value="1"/>
</dbReference>
<dbReference type="GO" id="GO:0005125">
    <property type="term" value="F:cytokine activity"/>
    <property type="evidence" value="ECO:0007669"/>
    <property type="project" value="TreeGrafter"/>
</dbReference>
<dbReference type="Proteomes" id="UP000694557">
    <property type="component" value="Unassembled WGS sequence"/>
</dbReference>
<evidence type="ECO:0000256" key="9">
    <source>
        <dbReference type="ARBA" id="ARBA00023180"/>
    </source>
</evidence>
<accession>A0A8C7KNH8</accession>
<sequence>MRSLGVLGVALHASLLILLTQGIHKSRDGVYHGKSRRFATDHRSPGFHHLAPKYMMHLYRNYKSNLTRPIDVMEKAIAKQADTVKSVMAKSLFHRPRRWTATFDLTTLLADERIQAAELRFRFPRATRASNITVEIYHHHDYPCRQTREICQEHQLVGYFSVSSVINSSQHWKVYNLTDPLLNWLGQEHISRSSMKRRSPNKTKRDVYFPNHVQLAGSTTQQNPFQLAGSTTQQNPVQLAGSTTQQNPVQLAGSTTQQNPVQLAVSKTRQNPVQLTVSKTRQNPVQLTVSKIRENQCVSDRALLVVFSHTGSEEGSQAKASLLHTAEQSKFLSTTESKKFRRPKRHRKKRGHSGQREPPDMRGPGVSSGNIEIDPSLCRRVEMHVDFNQIGWGSWIVFPKKYNAYRCEGICPSPLGEDLNPTNHAYMQSLLKHYHPERVPSVCCAPTKMSPLSMLYYENGEMLLRHHEDMVVDECGCL</sequence>
<organism evidence="14 15">
    <name type="scientific">Oncorhynchus kisutch</name>
    <name type="common">Coho salmon</name>
    <name type="synonym">Salmo kisutch</name>
    <dbReference type="NCBI Taxonomy" id="8019"/>
    <lineage>
        <taxon>Eukaryota</taxon>
        <taxon>Metazoa</taxon>
        <taxon>Chordata</taxon>
        <taxon>Craniata</taxon>
        <taxon>Vertebrata</taxon>
        <taxon>Euteleostomi</taxon>
        <taxon>Actinopterygii</taxon>
        <taxon>Neopterygii</taxon>
        <taxon>Teleostei</taxon>
        <taxon>Protacanthopterygii</taxon>
        <taxon>Salmoniformes</taxon>
        <taxon>Salmonidae</taxon>
        <taxon>Salmoninae</taxon>
        <taxon>Oncorhynchus</taxon>
    </lineage>
</organism>
<dbReference type="InterPro" id="IPR001839">
    <property type="entry name" value="TGF-b_C"/>
</dbReference>
<feature type="signal peptide" evidence="12">
    <location>
        <begin position="1"/>
        <end position="22"/>
    </location>
</feature>
<dbReference type="Pfam" id="PF00019">
    <property type="entry name" value="TGF_beta"/>
    <property type="match status" value="1"/>
</dbReference>
<evidence type="ECO:0000313" key="14">
    <source>
        <dbReference type="Ensembl" id="ENSOKIP00005105842.1"/>
    </source>
</evidence>
<dbReference type="InterPro" id="IPR017948">
    <property type="entry name" value="TGFb_CS"/>
</dbReference>
<keyword evidence="7 10" id="KW-0339">Growth factor</keyword>
<dbReference type="SUPFAM" id="SSF57501">
    <property type="entry name" value="Cystine-knot cytokines"/>
    <property type="match status" value="1"/>
</dbReference>
<evidence type="ECO:0000256" key="5">
    <source>
        <dbReference type="ARBA" id="ARBA00022685"/>
    </source>
</evidence>
<keyword evidence="3" id="KW-0217">Developmental protein</keyword>
<gene>
    <name evidence="14" type="primary">LOC109876351</name>
</gene>
<dbReference type="KEGG" id="oki:109876351"/>
<name>A0A8C7KNH8_ONCKI</name>
<evidence type="ECO:0000256" key="7">
    <source>
        <dbReference type="ARBA" id="ARBA00023030"/>
    </source>
</evidence>
<dbReference type="PANTHER" id="PTHR11848">
    <property type="entry name" value="TGF-BETA FAMILY"/>
    <property type="match status" value="1"/>
</dbReference>
<keyword evidence="9" id="KW-0325">Glycoprotein</keyword>
<feature type="domain" description="TGF-beta family profile" evidence="13">
    <location>
        <begin position="347"/>
        <end position="478"/>
    </location>
</feature>
<feature type="chain" id="PRO_5034669647" evidence="12">
    <location>
        <begin position="23"/>
        <end position="478"/>
    </location>
</feature>
<dbReference type="InterPro" id="IPR001111">
    <property type="entry name" value="TGF-b_propeptide"/>
</dbReference>
<dbReference type="Gene3D" id="2.10.90.10">
    <property type="entry name" value="Cystine-knot cytokines"/>
    <property type="match status" value="1"/>
</dbReference>
<feature type="compositionally biased region" description="Basic residues" evidence="11">
    <location>
        <begin position="339"/>
        <end position="353"/>
    </location>
</feature>
<dbReference type="PANTHER" id="PTHR11848:SF272">
    <property type="entry name" value="CYCLOPS"/>
    <property type="match status" value="1"/>
</dbReference>
<dbReference type="GO" id="GO:0008083">
    <property type="term" value="F:growth factor activity"/>
    <property type="evidence" value="ECO:0007669"/>
    <property type="project" value="UniProtKB-KW"/>
</dbReference>
<dbReference type="GeneTree" id="ENSGT00940000165641"/>
<dbReference type="FunFam" id="2.10.90.10:FF:000026">
    <property type="entry name" value="Nodal homolog 3-A"/>
    <property type="match status" value="1"/>
</dbReference>
<protein>
    <submittedName>
        <fullName evidence="14">Nodal-related 2</fullName>
    </submittedName>
</protein>
<keyword evidence="4" id="KW-0964">Secreted</keyword>
<dbReference type="InterPro" id="IPR029034">
    <property type="entry name" value="Cystine-knot_cytokine"/>
</dbReference>
<evidence type="ECO:0000256" key="1">
    <source>
        <dbReference type="ARBA" id="ARBA00004613"/>
    </source>
</evidence>
<reference evidence="14" key="1">
    <citation type="submission" date="2025-08" db="UniProtKB">
        <authorList>
            <consortium name="Ensembl"/>
        </authorList>
    </citation>
    <scope>IDENTIFICATION</scope>
</reference>
<evidence type="ECO:0000256" key="10">
    <source>
        <dbReference type="RuleBase" id="RU000354"/>
    </source>
</evidence>
<dbReference type="PROSITE" id="PS00250">
    <property type="entry name" value="TGF_BETA_1"/>
    <property type="match status" value="1"/>
</dbReference>
<dbReference type="RefSeq" id="XP_031669014.1">
    <property type="nucleotide sequence ID" value="XM_031813154.1"/>
</dbReference>
<dbReference type="InterPro" id="IPR015615">
    <property type="entry name" value="TGF-beta-rel"/>
</dbReference>
<keyword evidence="8" id="KW-1015">Disulfide bond</keyword>
<evidence type="ECO:0000256" key="6">
    <source>
        <dbReference type="ARBA" id="ARBA00022729"/>
    </source>
</evidence>
<dbReference type="PROSITE" id="PS51362">
    <property type="entry name" value="TGF_BETA_2"/>
    <property type="match status" value="1"/>
</dbReference>
<dbReference type="Ensembl" id="ENSOKIT00005113473.1">
    <property type="protein sequence ID" value="ENSOKIP00005105842.1"/>
    <property type="gene ID" value="ENSOKIG00005046544.1"/>
</dbReference>
<evidence type="ECO:0000256" key="2">
    <source>
        <dbReference type="ARBA" id="ARBA00006656"/>
    </source>
</evidence>
<comment type="subcellular location">
    <subcellularLocation>
        <location evidence="1">Secreted</location>
    </subcellularLocation>
</comment>
<evidence type="ECO:0000256" key="4">
    <source>
        <dbReference type="ARBA" id="ARBA00022525"/>
    </source>
</evidence>
<evidence type="ECO:0000313" key="15">
    <source>
        <dbReference type="Proteomes" id="UP000694557"/>
    </source>
</evidence>
<keyword evidence="6 12" id="KW-0732">Signal</keyword>
<proteinExistence type="inferred from homology"/>
<evidence type="ECO:0000256" key="11">
    <source>
        <dbReference type="SAM" id="MobiDB-lite"/>
    </source>
</evidence>
<keyword evidence="15" id="KW-1185">Reference proteome</keyword>
<evidence type="ECO:0000256" key="12">
    <source>
        <dbReference type="SAM" id="SignalP"/>
    </source>
</evidence>
<evidence type="ECO:0000256" key="8">
    <source>
        <dbReference type="ARBA" id="ARBA00023157"/>
    </source>
</evidence>
<keyword evidence="5" id="KW-0165">Cleavage on pair of basic residues</keyword>
<dbReference type="Pfam" id="PF00688">
    <property type="entry name" value="TGFb_propeptide"/>
    <property type="match status" value="1"/>
</dbReference>
<reference evidence="14" key="2">
    <citation type="submission" date="2025-09" db="UniProtKB">
        <authorList>
            <consortium name="Ensembl"/>
        </authorList>
    </citation>
    <scope>IDENTIFICATION</scope>
</reference>
<dbReference type="GO" id="GO:0005615">
    <property type="term" value="C:extracellular space"/>
    <property type="evidence" value="ECO:0007669"/>
    <property type="project" value="TreeGrafter"/>
</dbReference>
<evidence type="ECO:0000259" key="13">
    <source>
        <dbReference type="PROSITE" id="PS51362"/>
    </source>
</evidence>
<dbReference type="CDD" id="cd13759">
    <property type="entry name" value="TGF_beta_NODAL"/>
    <property type="match status" value="1"/>
</dbReference>
<dbReference type="GeneID" id="109876351"/>
<comment type="similarity">
    <text evidence="2 10">Belongs to the TGF-beta family.</text>
</comment>